<accession>A0A381PB22</accession>
<dbReference type="Pfam" id="PF00535">
    <property type="entry name" value="Glycos_transf_2"/>
    <property type="match status" value="1"/>
</dbReference>
<dbReference type="InterPro" id="IPR029044">
    <property type="entry name" value="Nucleotide-diphossugar_trans"/>
</dbReference>
<dbReference type="PANTHER" id="PTHR43179">
    <property type="entry name" value="RHAMNOSYLTRANSFERASE WBBL"/>
    <property type="match status" value="1"/>
</dbReference>
<evidence type="ECO:0000256" key="2">
    <source>
        <dbReference type="ARBA" id="ARBA00022676"/>
    </source>
</evidence>
<dbReference type="Gene3D" id="3.90.550.10">
    <property type="entry name" value="Spore Coat Polysaccharide Biosynthesis Protein SpsA, Chain A"/>
    <property type="match status" value="1"/>
</dbReference>
<proteinExistence type="inferred from homology"/>
<dbReference type="PANTHER" id="PTHR43179:SF12">
    <property type="entry name" value="GALACTOFURANOSYLTRANSFERASE GLFT2"/>
    <property type="match status" value="1"/>
</dbReference>
<reference evidence="5" key="1">
    <citation type="submission" date="2018-05" db="EMBL/GenBank/DDBJ databases">
        <authorList>
            <person name="Lanie J.A."/>
            <person name="Ng W.-L."/>
            <person name="Kazmierczak K.M."/>
            <person name="Andrzejewski T.M."/>
            <person name="Davidsen T.M."/>
            <person name="Wayne K.J."/>
            <person name="Tettelin H."/>
            <person name="Glass J.I."/>
            <person name="Rusch D."/>
            <person name="Podicherti R."/>
            <person name="Tsui H.-C.T."/>
            <person name="Winkler M.E."/>
        </authorList>
    </citation>
    <scope>NUCLEOTIDE SEQUENCE</scope>
</reference>
<protein>
    <recommendedName>
        <fullName evidence="4">Glycosyltransferase 2-like domain-containing protein</fullName>
    </recommendedName>
</protein>
<evidence type="ECO:0000313" key="5">
    <source>
        <dbReference type="EMBL" id="SUZ62703.1"/>
    </source>
</evidence>
<dbReference type="SUPFAM" id="SSF53448">
    <property type="entry name" value="Nucleotide-diphospho-sugar transferases"/>
    <property type="match status" value="1"/>
</dbReference>
<dbReference type="GO" id="GO:0016757">
    <property type="term" value="F:glycosyltransferase activity"/>
    <property type="evidence" value="ECO:0007669"/>
    <property type="project" value="UniProtKB-KW"/>
</dbReference>
<evidence type="ECO:0000256" key="3">
    <source>
        <dbReference type="ARBA" id="ARBA00022679"/>
    </source>
</evidence>
<dbReference type="InterPro" id="IPR001173">
    <property type="entry name" value="Glyco_trans_2-like"/>
</dbReference>
<name>A0A381PB22_9ZZZZ</name>
<feature type="non-terminal residue" evidence="5">
    <location>
        <position position="1"/>
    </location>
</feature>
<dbReference type="EMBL" id="UINC01000887">
    <property type="protein sequence ID" value="SUZ62703.1"/>
    <property type="molecule type" value="Genomic_DNA"/>
</dbReference>
<feature type="non-terminal residue" evidence="5">
    <location>
        <position position="326"/>
    </location>
</feature>
<evidence type="ECO:0000256" key="1">
    <source>
        <dbReference type="ARBA" id="ARBA00006739"/>
    </source>
</evidence>
<gene>
    <name evidence="5" type="ORF">METZ01_LOCUS15557</name>
</gene>
<keyword evidence="2" id="KW-0328">Glycosyltransferase</keyword>
<dbReference type="AlphaFoldDB" id="A0A381PB22"/>
<evidence type="ECO:0000259" key="4">
    <source>
        <dbReference type="Pfam" id="PF00535"/>
    </source>
</evidence>
<sequence>LSHKSYPAVSVIIPHWNGIEVLSECLDSLKQTTYPALEIIVVDNASTDDSSAWIKEHHPDIVLIQNDKNYGYAGGCNRGISHTKGSFILFLNNDTIMEPGWIEPLVDRMMKNKKIAAVQPKILNYYQRKIFDYAGGSGGHLDVFCFPFARGRIFLEQEEDQGQYDNPEQIFWASGTAFIVQKELFQAAGEFDETFFAHMEEIDLCWRFQLMGYEIWAEPQSVVFHKNAVTLPMNSYKKYYLNHKNSLLMLLGNYSLPVAMYLFSIRFALEWVAFGYALFKLDFKHMLGIINAQVWLLFHPHVIWKKHFRTGSIRVKRDRSIMSRLY</sequence>
<comment type="similarity">
    <text evidence="1">Belongs to the glycosyltransferase 2 family.</text>
</comment>
<feature type="domain" description="Glycosyltransferase 2-like" evidence="4">
    <location>
        <begin position="10"/>
        <end position="119"/>
    </location>
</feature>
<dbReference type="CDD" id="cd04186">
    <property type="entry name" value="GT_2_like_c"/>
    <property type="match status" value="1"/>
</dbReference>
<organism evidence="5">
    <name type="scientific">marine metagenome</name>
    <dbReference type="NCBI Taxonomy" id="408172"/>
    <lineage>
        <taxon>unclassified sequences</taxon>
        <taxon>metagenomes</taxon>
        <taxon>ecological metagenomes</taxon>
    </lineage>
</organism>
<keyword evidence="3" id="KW-0808">Transferase</keyword>